<dbReference type="PANTHER" id="PTHR46429:SF1">
    <property type="entry name" value="23S RRNA (GUANOSINE-2'-O-)-METHYLTRANSFERASE RLMB"/>
    <property type="match status" value="1"/>
</dbReference>
<evidence type="ECO:0000313" key="4">
    <source>
        <dbReference type="EMBL" id="CAB4756278.1"/>
    </source>
</evidence>
<dbReference type="EMBL" id="CAEZZJ010000045">
    <property type="protein sequence ID" value="CAB4756278.1"/>
    <property type="molecule type" value="Genomic_DNA"/>
</dbReference>
<reference evidence="4" key="1">
    <citation type="submission" date="2020-05" db="EMBL/GenBank/DDBJ databases">
        <authorList>
            <person name="Chiriac C."/>
            <person name="Salcher M."/>
            <person name="Ghai R."/>
            <person name="Kavagutti S V."/>
        </authorList>
    </citation>
    <scope>NUCLEOTIDE SEQUENCE</scope>
</reference>
<evidence type="ECO:0000259" key="3">
    <source>
        <dbReference type="Pfam" id="PF00588"/>
    </source>
</evidence>
<proteinExistence type="predicted"/>
<feature type="domain" description="tRNA/rRNA methyltransferase SpoU type" evidence="3">
    <location>
        <begin position="5"/>
        <end position="67"/>
    </location>
</feature>
<dbReference type="SUPFAM" id="SSF75217">
    <property type="entry name" value="alpha/beta knot"/>
    <property type="match status" value="1"/>
</dbReference>
<dbReference type="AlphaFoldDB" id="A0A6J6UAU5"/>
<dbReference type="PANTHER" id="PTHR46429">
    <property type="entry name" value="23S RRNA (GUANOSINE-2'-O-)-METHYLTRANSFERASE RLMB"/>
    <property type="match status" value="1"/>
</dbReference>
<dbReference type="GO" id="GO:0005829">
    <property type="term" value="C:cytosol"/>
    <property type="evidence" value="ECO:0007669"/>
    <property type="project" value="TreeGrafter"/>
</dbReference>
<protein>
    <submittedName>
        <fullName evidence="4">Unannotated protein</fullName>
    </submittedName>
</protein>
<dbReference type="GO" id="GO:0003723">
    <property type="term" value="F:RNA binding"/>
    <property type="evidence" value="ECO:0007669"/>
    <property type="project" value="InterPro"/>
</dbReference>
<dbReference type="Pfam" id="PF00588">
    <property type="entry name" value="SpoU_methylase"/>
    <property type="match status" value="1"/>
</dbReference>
<dbReference type="InterPro" id="IPR001537">
    <property type="entry name" value="SpoU_MeTrfase"/>
</dbReference>
<dbReference type="GO" id="GO:0032259">
    <property type="term" value="P:methylation"/>
    <property type="evidence" value="ECO:0007669"/>
    <property type="project" value="UniProtKB-KW"/>
</dbReference>
<keyword evidence="2" id="KW-0808">Transferase</keyword>
<dbReference type="GO" id="GO:0008173">
    <property type="term" value="F:RNA methyltransferase activity"/>
    <property type="evidence" value="ECO:0007669"/>
    <property type="project" value="InterPro"/>
</dbReference>
<dbReference type="GO" id="GO:0006396">
    <property type="term" value="P:RNA processing"/>
    <property type="evidence" value="ECO:0007669"/>
    <property type="project" value="InterPro"/>
</dbReference>
<dbReference type="InterPro" id="IPR029026">
    <property type="entry name" value="tRNA_m1G_MTases_N"/>
</dbReference>
<name>A0A6J6UAU5_9ZZZZ</name>
<evidence type="ECO:0000256" key="1">
    <source>
        <dbReference type="ARBA" id="ARBA00022603"/>
    </source>
</evidence>
<gene>
    <name evidence="4" type="ORF">UFOPK2852_00522</name>
</gene>
<dbReference type="Gene3D" id="3.40.1280.10">
    <property type="match status" value="1"/>
</dbReference>
<organism evidence="4">
    <name type="scientific">freshwater metagenome</name>
    <dbReference type="NCBI Taxonomy" id="449393"/>
    <lineage>
        <taxon>unclassified sequences</taxon>
        <taxon>metagenomes</taxon>
        <taxon>ecological metagenomes</taxon>
    </lineage>
</organism>
<accession>A0A6J6UAU5</accession>
<dbReference type="InterPro" id="IPR029028">
    <property type="entry name" value="Alpha/beta_knot_MTases"/>
</dbReference>
<sequence length="75" mass="8073">MVGLDAEGQESLPGFSLATESVYLIVGSEGKGLSRLVREKCDLILSIPMQSDVESLNASVATAIVMYWIAEKRAK</sequence>
<keyword evidence="1" id="KW-0489">Methyltransferase</keyword>
<dbReference type="InterPro" id="IPR004441">
    <property type="entry name" value="rRNA_MeTrfase_TrmH"/>
</dbReference>
<evidence type="ECO:0000256" key="2">
    <source>
        <dbReference type="ARBA" id="ARBA00022679"/>
    </source>
</evidence>